<evidence type="ECO:0000313" key="2">
    <source>
        <dbReference type="EMBL" id="SVB19690.1"/>
    </source>
</evidence>
<proteinExistence type="predicted"/>
<gene>
    <name evidence="2" type="ORF">METZ01_LOCUS172544</name>
</gene>
<dbReference type="AlphaFoldDB" id="A0A382C0U3"/>
<keyword evidence="1" id="KW-0812">Transmembrane</keyword>
<keyword evidence="1" id="KW-1133">Transmembrane helix</keyword>
<name>A0A382C0U3_9ZZZZ</name>
<reference evidence="2" key="1">
    <citation type="submission" date="2018-05" db="EMBL/GenBank/DDBJ databases">
        <authorList>
            <person name="Lanie J.A."/>
            <person name="Ng W.-L."/>
            <person name="Kazmierczak K.M."/>
            <person name="Andrzejewski T.M."/>
            <person name="Davidsen T.M."/>
            <person name="Wayne K.J."/>
            <person name="Tettelin H."/>
            <person name="Glass J.I."/>
            <person name="Rusch D."/>
            <person name="Podicherti R."/>
            <person name="Tsui H.-C.T."/>
            <person name="Winkler M.E."/>
        </authorList>
    </citation>
    <scope>NUCLEOTIDE SEQUENCE</scope>
</reference>
<organism evidence="2">
    <name type="scientific">marine metagenome</name>
    <dbReference type="NCBI Taxonomy" id="408172"/>
    <lineage>
        <taxon>unclassified sequences</taxon>
        <taxon>metagenomes</taxon>
        <taxon>ecological metagenomes</taxon>
    </lineage>
</organism>
<accession>A0A382C0U3</accession>
<dbReference type="EMBL" id="UINC01032284">
    <property type="protein sequence ID" value="SVB19690.1"/>
    <property type="molecule type" value="Genomic_DNA"/>
</dbReference>
<sequence length="48" mass="5377">MSKSYIGFLIVAALALLITRLAPDKMWIAAIIVVGALIWAMMKREDDR</sequence>
<keyword evidence="1" id="KW-0472">Membrane</keyword>
<protein>
    <submittedName>
        <fullName evidence="2">Uncharacterized protein</fullName>
    </submittedName>
</protein>
<feature type="transmembrane region" description="Helical" evidence="1">
    <location>
        <begin position="25"/>
        <end position="42"/>
    </location>
</feature>
<evidence type="ECO:0000256" key="1">
    <source>
        <dbReference type="SAM" id="Phobius"/>
    </source>
</evidence>